<dbReference type="RefSeq" id="WP_108939646.1">
    <property type="nucleotide sequence ID" value="NZ_BPRF01000004.1"/>
</dbReference>
<gene>
    <name evidence="1" type="ORF">HNR51_004157</name>
</gene>
<sequence>MTLLQPPSHAGQLRVSSVLLASALSRAGDDALLADGVRVVADMAARVAAGELDAEAAAADAGRLARSLTRSGSRRDPA</sequence>
<evidence type="ECO:0000313" key="1">
    <source>
        <dbReference type="EMBL" id="MBA8915061.1"/>
    </source>
</evidence>
<dbReference type="Proteomes" id="UP000543554">
    <property type="component" value="Unassembled WGS sequence"/>
</dbReference>
<dbReference type="EMBL" id="JACJIB010000007">
    <property type="protein sequence ID" value="MBA8915061.1"/>
    <property type="molecule type" value="Genomic_DNA"/>
</dbReference>
<accession>A0AA40VDW7</accession>
<protein>
    <submittedName>
        <fullName evidence="1">Uncharacterized protein</fullName>
    </submittedName>
</protein>
<keyword evidence="2" id="KW-1185">Reference proteome</keyword>
<organism evidence="1 2">
    <name type="scientific">Methylorubrum thiocyanatum</name>
    <dbReference type="NCBI Taxonomy" id="47958"/>
    <lineage>
        <taxon>Bacteria</taxon>
        <taxon>Pseudomonadati</taxon>
        <taxon>Pseudomonadota</taxon>
        <taxon>Alphaproteobacteria</taxon>
        <taxon>Hyphomicrobiales</taxon>
        <taxon>Methylobacteriaceae</taxon>
        <taxon>Methylorubrum</taxon>
    </lineage>
</organism>
<evidence type="ECO:0000313" key="2">
    <source>
        <dbReference type="Proteomes" id="UP000543554"/>
    </source>
</evidence>
<comment type="caution">
    <text evidence="1">The sequence shown here is derived from an EMBL/GenBank/DDBJ whole genome shotgun (WGS) entry which is preliminary data.</text>
</comment>
<reference evidence="1 2" key="1">
    <citation type="submission" date="2020-08" db="EMBL/GenBank/DDBJ databases">
        <title>Genomic Encyclopedia of Type Strains, Phase IV (KMG-IV): sequencing the most valuable type-strain genomes for metagenomic binning, comparative biology and taxonomic classification.</title>
        <authorList>
            <person name="Goeker M."/>
        </authorList>
    </citation>
    <scope>NUCLEOTIDE SEQUENCE [LARGE SCALE GENOMIC DNA]</scope>
    <source>
        <strain evidence="1 2">DSM 11490</strain>
    </source>
</reference>
<name>A0AA40VDW7_9HYPH</name>
<proteinExistence type="predicted"/>
<dbReference type="AlphaFoldDB" id="A0AA40VDW7"/>